<keyword evidence="5" id="KW-0862">Zinc</keyword>
<feature type="site" description="Interaction with DNA" evidence="10">
    <location>
        <position position="140"/>
    </location>
</feature>
<organism evidence="13 14">
    <name type="scientific">Dehalococcoides mccartyi</name>
    <dbReference type="NCBI Taxonomy" id="61435"/>
    <lineage>
        <taxon>Bacteria</taxon>
        <taxon>Bacillati</taxon>
        <taxon>Chloroflexota</taxon>
        <taxon>Dehalococcoidia</taxon>
        <taxon>Dehalococcoidales</taxon>
        <taxon>Dehalococcoidaceae</taxon>
        <taxon>Dehalococcoides</taxon>
    </lineage>
</organism>
<gene>
    <name evidence="10" type="primary">topA</name>
    <name evidence="13" type="ORF">DA01_00670</name>
</gene>
<dbReference type="PROSITE" id="PS00396">
    <property type="entry name" value="TOPO_IA_1"/>
    <property type="match status" value="1"/>
</dbReference>
<evidence type="ECO:0000256" key="7">
    <source>
        <dbReference type="ARBA" id="ARBA00023029"/>
    </source>
</evidence>
<keyword evidence="6" id="KW-0460">Magnesium</keyword>
<dbReference type="InterPro" id="IPR003601">
    <property type="entry name" value="Topo_IA_2"/>
</dbReference>
<dbReference type="InterPro" id="IPR000380">
    <property type="entry name" value="Topo_IA"/>
</dbReference>
<dbReference type="SMART" id="SM00493">
    <property type="entry name" value="TOPRIM"/>
    <property type="match status" value="1"/>
</dbReference>
<feature type="site" description="Interaction with DNA" evidence="10">
    <location>
        <position position="33"/>
    </location>
</feature>
<dbReference type="InterPro" id="IPR023405">
    <property type="entry name" value="Topo_IA_core_domain"/>
</dbReference>
<feature type="domain" description="Toprim" evidence="11">
    <location>
        <begin position="3"/>
        <end position="113"/>
    </location>
</feature>
<dbReference type="GO" id="GO:0008270">
    <property type="term" value="F:zinc ion binding"/>
    <property type="evidence" value="ECO:0007669"/>
    <property type="project" value="UniProtKB-KW"/>
</dbReference>
<dbReference type="AlphaFoldDB" id="A0A0V8M438"/>
<evidence type="ECO:0000256" key="3">
    <source>
        <dbReference type="ARBA" id="ARBA00022723"/>
    </source>
</evidence>
<keyword evidence="8 10" id="KW-0238">DNA-binding</keyword>
<keyword evidence="9 10" id="KW-0413">Isomerase</keyword>
<dbReference type="Pfam" id="PF01131">
    <property type="entry name" value="Topoisom_bac"/>
    <property type="match status" value="1"/>
</dbReference>
<dbReference type="InterPro" id="IPR013826">
    <property type="entry name" value="Topo_IA_cen_sub3"/>
</dbReference>
<dbReference type="PRINTS" id="PR00417">
    <property type="entry name" value="PRTPISMRASEI"/>
</dbReference>
<dbReference type="GO" id="GO:0006265">
    <property type="term" value="P:DNA topological change"/>
    <property type="evidence" value="ECO:0007669"/>
    <property type="project" value="UniProtKB-UniRule"/>
</dbReference>
<dbReference type="SUPFAM" id="SSF56712">
    <property type="entry name" value="Prokaryotic type I DNA topoisomerase"/>
    <property type="match status" value="1"/>
</dbReference>
<dbReference type="PANTHER" id="PTHR42785">
    <property type="entry name" value="DNA TOPOISOMERASE, TYPE IA, CORE"/>
    <property type="match status" value="1"/>
</dbReference>
<feature type="site" description="Interaction with DNA" evidence="10">
    <location>
        <position position="139"/>
    </location>
</feature>
<dbReference type="OrthoDB" id="9804262at2"/>
<dbReference type="CDD" id="cd00186">
    <property type="entry name" value="TOP1Ac"/>
    <property type="match status" value="1"/>
</dbReference>
<protein>
    <recommendedName>
        <fullName evidence="10">DNA topoisomerase 1</fullName>
        <ecNumber evidence="10">5.6.2.1</ecNumber>
    </recommendedName>
    <alternativeName>
        <fullName evidence="10">DNA topoisomerase I</fullName>
    </alternativeName>
</protein>
<dbReference type="InterPro" id="IPR013825">
    <property type="entry name" value="Topo_IA_cen_sub2"/>
</dbReference>
<dbReference type="InterPro" id="IPR005733">
    <property type="entry name" value="TopoI_bac-type"/>
</dbReference>
<dbReference type="Gene3D" id="2.70.20.10">
    <property type="entry name" value="Topoisomerase I, domain 3"/>
    <property type="match status" value="1"/>
</dbReference>
<name>A0A0V8M438_9CHLR</name>
<evidence type="ECO:0000259" key="12">
    <source>
        <dbReference type="PROSITE" id="PS52039"/>
    </source>
</evidence>
<dbReference type="Pfam" id="PF01751">
    <property type="entry name" value="Toprim"/>
    <property type="match status" value="1"/>
</dbReference>
<feature type="site" description="Interaction with DNA" evidence="10">
    <location>
        <position position="143"/>
    </location>
</feature>
<keyword evidence="4" id="KW-0863">Zinc-finger</keyword>
<proteinExistence type="inferred from homology"/>
<evidence type="ECO:0000256" key="1">
    <source>
        <dbReference type="ARBA" id="ARBA00000213"/>
    </source>
</evidence>
<reference evidence="13 14" key="1">
    <citation type="journal article" date="2015" name="Sci. Rep.">
        <title>A comparative genomics and reductive dehalogenase gene transcription study of two chloroethene-respiring bacteria, Dehalococcoides mccartyi strains MB and 11a.</title>
        <authorList>
            <person name="Low A."/>
            <person name="Shen Z."/>
            <person name="Cheng D."/>
            <person name="Rogers M.J."/>
            <person name="Lee P.K."/>
            <person name="He J."/>
        </authorList>
    </citation>
    <scope>NUCLEOTIDE SEQUENCE [LARGE SCALE GENOMIC DNA]</scope>
    <source>
        <strain evidence="13 14">MB</strain>
    </source>
</reference>
<dbReference type="RefSeq" id="WP_058292059.1">
    <property type="nucleotide sequence ID" value="NZ_JGYD01000010.1"/>
</dbReference>
<dbReference type="NCBIfam" id="TIGR01051">
    <property type="entry name" value="topA_bact"/>
    <property type="match status" value="1"/>
</dbReference>
<dbReference type="CDD" id="cd03363">
    <property type="entry name" value="TOPRIM_TopoIA_TopoI"/>
    <property type="match status" value="1"/>
</dbReference>
<feature type="domain" description="Topo IA-type catalytic" evidence="12">
    <location>
        <begin position="129"/>
        <end position="569"/>
    </location>
</feature>
<dbReference type="Gene3D" id="3.30.65.10">
    <property type="entry name" value="Bacterial Topoisomerase I, domain 1"/>
    <property type="match status" value="2"/>
</dbReference>
<evidence type="ECO:0000313" key="14">
    <source>
        <dbReference type="Proteomes" id="UP000053577"/>
    </source>
</evidence>
<evidence type="ECO:0000256" key="10">
    <source>
        <dbReference type="HAMAP-Rule" id="MF_00952"/>
    </source>
</evidence>
<keyword evidence="7 10" id="KW-0799">Topoisomerase</keyword>
<evidence type="ECO:0000313" key="13">
    <source>
        <dbReference type="EMBL" id="KSV18520.1"/>
    </source>
</evidence>
<dbReference type="EMBL" id="JGYD01000010">
    <property type="protein sequence ID" value="KSV18520.1"/>
    <property type="molecule type" value="Genomic_DNA"/>
</dbReference>
<evidence type="ECO:0000256" key="9">
    <source>
        <dbReference type="ARBA" id="ARBA00023235"/>
    </source>
</evidence>
<dbReference type="InterPro" id="IPR023406">
    <property type="entry name" value="Topo_IA_AS"/>
</dbReference>
<dbReference type="InterPro" id="IPR006171">
    <property type="entry name" value="TOPRIM_dom"/>
</dbReference>
<dbReference type="PROSITE" id="PS50880">
    <property type="entry name" value="TOPRIM"/>
    <property type="match status" value="1"/>
</dbReference>
<dbReference type="EC" id="5.6.2.1" evidence="10"/>
<dbReference type="InterPro" id="IPR013497">
    <property type="entry name" value="Topo_IA_cen"/>
</dbReference>
<dbReference type="InterPro" id="IPR013824">
    <property type="entry name" value="Topo_IA_cen_sub1"/>
</dbReference>
<dbReference type="Proteomes" id="UP000053577">
    <property type="component" value="Unassembled WGS sequence"/>
</dbReference>
<dbReference type="InterPro" id="IPR034149">
    <property type="entry name" value="TOPRIM_TopoI"/>
</dbReference>
<dbReference type="PATRIC" id="fig|61435.5.peg.139"/>
<dbReference type="SMART" id="SM00437">
    <property type="entry name" value="TOP1Ac"/>
    <property type="match status" value="1"/>
</dbReference>
<dbReference type="Gene3D" id="3.40.50.140">
    <property type="match status" value="1"/>
</dbReference>
<comment type="function">
    <text evidence="10">Releases the supercoiling and torsional tension of DNA, which is introduced during the DNA replication and transcription, by transiently cleaving and rejoining one strand of the DNA duplex. Introduces a single-strand break via transesterification at a target site in duplex DNA. The scissile phosphodiester is attacked by the catalytic tyrosine of the enzyme, resulting in the formation of a DNA-(5'-phosphotyrosyl)-enzyme intermediate and the expulsion of a 3'-OH DNA strand. The free DNA strand then undergoes passage around the unbroken strand, thus removing DNA supercoils. Finally, in the religation step, the DNA 3'-OH attacks the covalent intermediate to expel the active-site tyrosine and restore the DNA phosphodiester backbone.</text>
</comment>
<feature type="site" description="Interaction with DNA" evidence="10">
    <location>
        <position position="148"/>
    </location>
</feature>
<accession>A0A0V8M438</accession>
<feature type="region of interest" description="Interaction with DNA" evidence="10">
    <location>
        <begin position="163"/>
        <end position="168"/>
    </location>
</feature>
<evidence type="ECO:0000256" key="4">
    <source>
        <dbReference type="ARBA" id="ARBA00022771"/>
    </source>
</evidence>
<feature type="site" description="Interaction with DNA" evidence="10">
    <location>
        <position position="155"/>
    </location>
</feature>
<sequence>MKEKLVIVESPAKARTISKMLGKDFNIMATMGHIRDLPKSTLGVDVENSFTPKYVSLKAKAKVIKELKDAVKNSKAIYLATDPDREGEAIAWHISEVTKANLATPKRVVFHEITKEAIDKAFKNTRELDMDLVNAQQARRVLDRLVGYKLSPLLWRKVQRGLSAGRVQSVSLKIIVDREREIEKFVSAEYWNIEALLNKKVKSAAFKASLAGYVTKGKLEIHNESEAEQIKKELEVSDYQVLKIKKKSNLRQSPAPFITSTLQQEAWRKLHFSAKQTMVIAQQLYEGLNIEGEGEVGLITYMRTDSTNVARTAVAETRDYISEKYGQAYLPKQARVFSSKVKGAQEAHEAIRPTRITRTPDLIKKSLSAEQFKLYQLIWQRMMASQMSPAAFDNTTIDIEAKHQPSKTRYLLKTTSSVNTFPGFTIVYIEGKDEDEEAAQSSLPPIEEGEELKLKSLEASQHFTQPPPRYTEATLIKALEQYGIGRPSTYAPTISTIQEREYITKLKGSLKPSELGMLVNDLLVEYFPDIIGIDFTAAMETELDKIATEKLDWVPIIRRFYEPFIKEIEAASEKIEKIKPPEEELDELCPECNAKLVVKRGRFGKFIACSRYTKEEGGCRYTRSYQIKTGAKCPECNSDIVEKYSKKGKIFYGCAGYPNCKFVSFYKPLSKPCPECGALMTKSGKNWAKCTKCGKRKKLEDES</sequence>
<feature type="active site" description="O-(5'-phospho-DNA)-tyrosine intermediate" evidence="10">
    <location>
        <position position="301"/>
    </location>
</feature>
<dbReference type="InterPro" id="IPR013498">
    <property type="entry name" value="Topo_IA_Znf"/>
</dbReference>
<comment type="similarity">
    <text evidence="2 10">Belongs to the type IA topoisomerase family.</text>
</comment>
<dbReference type="Gene3D" id="1.10.460.10">
    <property type="entry name" value="Topoisomerase I, domain 2"/>
    <property type="match status" value="1"/>
</dbReference>
<dbReference type="GO" id="GO:0003677">
    <property type="term" value="F:DNA binding"/>
    <property type="evidence" value="ECO:0007669"/>
    <property type="project" value="UniProtKB-KW"/>
</dbReference>
<dbReference type="eggNOG" id="COG0550">
    <property type="taxonomic scope" value="Bacteria"/>
</dbReference>
<dbReference type="InterPro" id="IPR003602">
    <property type="entry name" value="Topo_IA_DNA-bd_dom"/>
</dbReference>
<feature type="site" description="Interaction with DNA" evidence="10">
    <location>
        <position position="500"/>
    </location>
</feature>
<comment type="caution">
    <text evidence="13">The sequence shown here is derived from an EMBL/GenBank/DDBJ whole genome shotgun (WGS) entry which is preliminary data.</text>
</comment>
<comment type="subunit">
    <text evidence="10">Monomer.</text>
</comment>
<evidence type="ECO:0000256" key="6">
    <source>
        <dbReference type="ARBA" id="ARBA00022842"/>
    </source>
</evidence>
<keyword evidence="3" id="KW-0479">Metal-binding</keyword>
<dbReference type="InterPro" id="IPR028612">
    <property type="entry name" value="Topoisom_1_IA"/>
</dbReference>
<dbReference type="SUPFAM" id="SSF57783">
    <property type="entry name" value="Zinc beta-ribbon"/>
    <property type="match status" value="1"/>
</dbReference>
<evidence type="ECO:0000256" key="2">
    <source>
        <dbReference type="ARBA" id="ARBA00009446"/>
    </source>
</evidence>
<dbReference type="PROSITE" id="PS52039">
    <property type="entry name" value="TOPO_IA_2"/>
    <property type="match status" value="1"/>
</dbReference>
<evidence type="ECO:0000256" key="8">
    <source>
        <dbReference type="ARBA" id="ARBA00023125"/>
    </source>
</evidence>
<comment type="catalytic activity">
    <reaction evidence="1 10">
        <text>ATP-independent breakage of single-stranded DNA, followed by passage and rejoining.</text>
        <dbReference type="EC" id="5.6.2.1"/>
    </reaction>
</comment>
<dbReference type="Gene3D" id="1.10.290.10">
    <property type="entry name" value="Topoisomerase I, domain 4"/>
    <property type="match status" value="1"/>
</dbReference>
<dbReference type="GO" id="GO:0003917">
    <property type="term" value="F:DNA topoisomerase type I (single strand cut, ATP-independent) activity"/>
    <property type="evidence" value="ECO:0007669"/>
    <property type="project" value="UniProtKB-UniRule"/>
</dbReference>
<dbReference type="SMART" id="SM00436">
    <property type="entry name" value="TOP1Bc"/>
    <property type="match status" value="1"/>
</dbReference>
<dbReference type="HAMAP" id="MF_00952">
    <property type="entry name" value="Topoisom_1_prok"/>
    <property type="match status" value="1"/>
</dbReference>
<evidence type="ECO:0000256" key="5">
    <source>
        <dbReference type="ARBA" id="ARBA00022833"/>
    </source>
</evidence>
<feature type="site" description="Interaction with DNA" evidence="10">
    <location>
        <position position="303"/>
    </location>
</feature>
<dbReference type="Pfam" id="PF01396">
    <property type="entry name" value="Zn_ribbon_Top1"/>
    <property type="match status" value="2"/>
</dbReference>
<dbReference type="GO" id="GO:0005694">
    <property type="term" value="C:chromosome"/>
    <property type="evidence" value="ECO:0007669"/>
    <property type="project" value="InterPro"/>
</dbReference>
<evidence type="ECO:0000259" key="11">
    <source>
        <dbReference type="PROSITE" id="PS50880"/>
    </source>
</evidence>
<dbReference type="PANTHER" id="PTHR42785:SF1">
    <property type="entry name" value="DNA TOPOISOMERASE"/>
    <property type="match status" value="1"/>
</dbReference>